<feature type="transmembrane region" description="Helical" evidence="5">
    <location>
        <begin position="253"/>
        <end position="282"/>
    </location>
</feature>
<feature type="domain" description="Integral membrane bound transporter" evidence="6">
    <location>
        <begin position="213"/>
        <end position="336"/>
    </location>
</feature>
<feature type="transmembrane region" description="Helical" evidence="5">
    <location>
        <begin position="108"/>
        <end position="125"/>
    </location>
</feature>
<dbReference type="EMBL" id="JABEND010000008">
    <property type="protein sequence ID" value="NNG36801.1"/>
    <property type="molecule type" value="Genomic_DNA"/>
</dbReference>
<keyword evidence="2 5" id="KW-0812">Transmembrane</keyword>
<name>A0A849ACB0_9ACTN</name>
<accession>A0A849ACB0</accession>
<keyword evidence="3 5" id="KW-1133">Transmembrane helix</keyword>
<sequence length="386" mass="40118">MTPATAIHPSTPRKHLSTVFTETVRMSPAPHAHRVAARAAITLLTSLLVLTAFGRLDLGLAAALGTFPSGYGGRLPVPGRWRTQLALTGVLTAGVALGTLVAISPERGLLSIPAAAAAAGVGAWLTDRFGWFPPLAMFMVFAVGGCASIPADASRLGLSVLVTAATGLLTVLLGRSEELIFGSEKMSAHQHGHVVQHRLWVHVTRAVSAVVVAGALSRMLAGAHPYWSMMAAVVPIAMPSIHRQVARGVQRTLGTVVGLGIALVLLSFTLPPLLIVLIGVVLQGVVELTIGRNYTLAMVAITPLALLLGQLALARPMGPLLTERLWETVIGVTVGCLPPCWCGRGRCGTGPADPPQIIAAAGRLPGSRRGFGFAGAGGRLRMVARR</sequence>
<feature type="transmembrane region" description="Helical" evidence="5">
    <location>
        <begin position="156"/>
        <end position="174"/>
    </location>
</feature>
<proteinExistence type="predicted"/>
<reference evidence="7 8" key="1">
    <citation type="submission" date="2020-05" db="EMBL/GenBank/DDBJ databases">
        <title>Nakamurella sp. DB0629 isolated from air conditioner.</title>
        <authorList>
            <person name="Kim D.H."/>
            <person name="Kim D.-U."/>
        </authorList>
    </citation>
    <scope>NUCLEOTIDE SEQUENCE [LARGE SCALE GENOMIC DNA]</scope>
    <source>
        <strain evidence="7 8">DB0629</strain>
    </source>
</reference>
<dbReference type="Pfam" id="PF13515">
    <property type="entry name" value="FUSC_2"/>
    <property type="match status" value="1"/>
</dbReference>
<feature type="transmembrane region" description="Helical" evidence="5">
    <location>
        <begin position="131"/>
        <end position="149"/>
    </location>
</feature>
<gene>
    <name evidence="7" type="ORF">HKD39_13975</name>
</gene>
<dbReference type="InterPro" id="IPR049453">
    <property type="entry name" value="Memb_transporter_dom"/>
</dbReference>
<evidence type="ECO:0000313" key="7">
    <source>
        <dbReference type="EMBL" id="NNG36801.1"/>
    </source>
</evidence>
<evidence type="ECO:0000256" key="2">
    <source>
        <dbReference type="ARBA" id="ARBA00022692"/>
    </source>
</evidence>
<dbReference type="AlphaFoldDB" id="A0A849ACB0"/>
<evidence type="ECO:0000256" key="3">
    <source>
        <dbReference type="ARBA" id="ARBA00022989"/>
    </source>
</evidence>
<feature type="transmembrane region" description="Helical" evidence="5">
    <location>
        <begin position="294"/>
        <end position="314"/>
    </location>
</feature>
<dbReference type="GO" id="GO:0016020">
    <property type="term" value="C:membrane"/>
    <property type="evidence" value="ECO:0007669"/>
    <property type="project" value="UniProtKB-SubCell"/>
</dbReference>
<keyword evidence="4 5" id="KW-0472">Membrane</keyword>
<comment type="subcellular location">
    <subcellularLocation>
        <location evidence="1">Membrane</location>
        <topology evidence="1">Multi-pass membrane protein</topology>
    </subcellularLocation>
</comment>
<dbReference type="Proteomes" id="UP000562984">
    <property type="component" value="Unassembled WGS sequence"/>
</dbReference>
<dbReference type="RefSeq" id="WP_171200493.1">
    <property type="nucleotide sequence ID" value="NZ_JABEND010000008.1"/>
</dbReference>
<feature type="transmembrane region" description="Helical" evidence="5">
    <location>
        <begin position="85"/>
        <end position="103"/>
    </location>
</feature>
<comment type="caution">
    <text evidence="7">The sequence shown here is derived from an EMBL/GenBank/DDBJ whole genome shotgun (WGS) entry which is preliminary data.</text>
</comment>
<evidence type="ECO:0000256" key="4">
    <source>
        <dbReference type="ARBA" id="ARBA00023136"/>
    </source>
</evidence>
<evidence type="ECO:0000256" key="5">
    <source>
        <dbReference type="SAM" id="Phobius"/>
    </source>
</evidence>
<evidence type="ECO:0000259" key="6">
    <source>
        <dbReference type="Pfam" id="PF13515"/>
    </source>
</evidence>
<feature type="transmembrane region" description="Helical" evidence="5">
    <location>
        <begin position="224"/>
        <end position="241"/>
    </location>
</feature>
<keyword evidence="8" id="KW-1185">Reference proteome</keyword>
<evidence type="ECO:0000313" key="8">
    <source>
        <dbReference type="Proteomes" id="UP000562984"/>
    </source>
</evidence>
<evidence type="ECO:0000256" key="1">
    <source>
        <dbReference type="ARBA" id="ARBA00004141"/>
    </source>
</evidence>
<organism evidence="7 8">
    <name type="scientific">Nakamurella aerolata</name>
    <dbReference type="NCBI Taxonomy" id="1656892"/>
    <lineage>
        <taxon>Bacteria</taxon>
        <taxon>Bacillati</taxon>
        <taxon>Actinomycetota</taxon>
        <taxon>Actinomycetes</taxon>
        <taxon>Nakamurellales</taxon>
        <taxon>Nakamurellaceae</taxon>
        <taxon>Nakamurella</taxon>
    </lineage>
</organism>
<protein>
    <submittedName>
        <fullName evidence="7">FUSC family protein</fullName>
    </submittedName>
</protein>